<evidence type="ECO:0000256" key="2">
    <source>
        <dbReference type="ARBA" id="ARBA00023002"/>
    </source>
</evidence>
<dbReference type="Proteomes" id="UP000626109">
    <property type="component" value="Unassembled WGS sequence"/>
</dbReference>
<evidence type="ECO:0000259" key="4">
    <source>
        <dbReference type="SMART" id="SM00829"/>
    </source>
</evidence>
<protein>
    <recommendedName>
        <fullName evidence="4">Enoyl reductase (ER) domain-containing protein</fullName>
    </recommendedName>
</protein>
<gene>
    <name evidence="5" type="ORF">PGLA2088_LOCUS23040</name>
</gene>
<evidence type="ECO:0000256" key="1">
    <source>
        <dbReference type="ARBA" id="ARBA00022857"/>
    </source>
</evidence>
<sequence>MACKQPRAADGPECSNVLGDLSDHMPRDPITGAGDVVPRVSSRCVGHPQGDREALVRTWAVALNFFDVIQMMGAMPGRVAGRNILHAAGGLGSDFAGLVVEGYCPGSGLVAGDEIFGIAEGSLQTYISSSKWLASLVPRGLDFATAAALPTVALTLSAVTGFAKVTCGDLVLVHAGTGGTGAAGFATFRRCGALVATSASSAKKQCFLRVKCGARSVASSRDGQAFMWDIMADLPPRCSGPTVIVNSLTHDDFVARGCAVLAAGGRFLELGKLRAWSAKVAATFRRDVSYSTLLLDGRIAGAASTLTCELRAIAQAAHECQLKPPPLTSFSFPDQVVQAFKVLQGATHLGKVVLCFPAGGHLGGQLVRHSGGAVEPSDVRAAIEDNVGWAGRRPICAAASLVPAFCAFGSDLVCLQSRKQSARCLVQKSVMPSGETGKVDMKPLPVDKGAAGNETQESLRLDLSAVGTLTEGQLCAAGPRLMASQTDDNFACAPEGQLCRPRLRI</sequence>
<dbReference type="GO" id="GO:0070402">
    <property type="term" value="F:NADPH binding"/>
    <property type="evidence" value="ECO:0007669"/>
    <property type="project" value="TreeGrafter"/>
</dbReference>
<dbReference type="Gene3D" id="3.40.50.720">
    <property type="entry name" value="NAD(P)-binding Rossmann-like Domain"/>
    <property type="match status" value="1"/>
</dbReference>
<dbReference type="InterPro" id="IPR020843">
    <property type="entry name" value="ER"/>
</dbReference>
<accession>A0A813JKT6</accession>
<dbReference type="InterPro" id="IPR036291">
    <property type="entry name" value="NAD(P)-bd_dom_sf"/>
</dbReference>
<reference evidence="5" key="1">
    <citation type="submission" date="2021-02" db="EMBL/GenBank/DDBJ databases">
        <authorList>
            <person name="Dougan E. K."/>
            <person name="Rhodes N."/>
            <person name="Thang M."/>
            <person name="Chan C."/>
        </authorList>
    </citation>
    <scope>NUCLEOTIDE SEQUENCE</scope>
</reference>
<keyword evidence="1" id="KW-0521">NADP</keyword>
<feature type="domain" description="Enoyl reductase (ER)" evidence="4">
    <location>
        <begin position="32"/>
        <end position="354"/>
    </location>
</feature>
<dbReference type="EMBL" id="CAJNNW010026090">
    <property type="protein sequence ID" value="CAE8682641.1"/>
    <property type="molecule type" value="Genomic_DNA"/>
</dbReference>
<dbReference type="AlphaFoldDB" id="A0A813JKT6"/>
<dbReference type="SMART" id="SM00829">
    <property type="entry name" value="PKS_ER"/>
    <property type="match status" value="1"/>
</dbReference>
<feature type="region of interest" description="Disordered" evidence="3">
    <location>
        <begin position="1"/>
        <end position="22"/>
    </location>
</feature>
<keyword evidence="2" id="KW-0560">Oxidoreductase</keyword>
<dbReference type="GO" id="GO:0016651">
    <property type="term" value="F:oxidoreductase activity, acting on NAD(P)H"/>
    <property type="evidence" value="ECO:0007669"/>
    <property type="project" value="TreeGrafter"/>
</dbReference>
<dbReference type="PANTHER" id="PTHR48106:SF18">
    <property type="entry name" value="QUINONE OXIDOREDUCTASE PIG3"/>
    <property type="match status" value="1"/>
</dbReference>
<evidence type="ECO:0000313" key="6">
    <source>
        <dbReference type="Proteomes" id="UP000626109"/>
    </source>
</evidence>
<evidence type="ECO:0000313" key="5">
    <source>
        <dbReference type="EMBL" id="CAE8682641.1"/>
    </source>
</evidence>
<dbReference type="CDD" id="cd05195">
    <property type="entry name" value="enoyl_red"/>
    <property type="match status" value="1"/>
</dbReference>
<evidence type="ECO:0000256" key="3">
    <source>
        <dbReference type="SAM" id="MobiDB-lite"/>
    </source>
</evidence>
<dbReference type="InterPro" id="IPR011032">
    <property type="entry name" value="GroES-like_sf"/>
</dbReference>
<organism evidence="5 6">
    <name type="scientific">Polarella glacialis</name>
    <name type="common">Dinoflagellate</name>
    <dbReference type="NCBI Taxonomy" id="89957"/>
    <lineage>
        <taxon>Eukaryota</taxon>
        <taxon>Sar</taxon>
        <taxon>Alveolata</taxon>
        <taxon>Dinophyceae</taxon>
        <taxon>Suessiales</taxon>
        <taxon>Suessiaceae</taxon>
        <taxon>Polarella</taxon>
    </lineage>
</organism>
<dbReference type="SUPFAM" id="SSF50129">
    <property type="entry name" value="GroES-like"/>
    <property type="match status" value="1"/>
</dbReference>
<dbReference type="Gene3D" id="3.90.180.10">
    <property type="entry name" value="Medium-chain alcohol dehydrogenases, catalytic domain"/>
    <property type="match status" value="1"/>
</dbReference>
<proteinExistence type="predicted"/>
<dbReference type="SUPFAM" id="SSF51735">
    <property type="entry name" value="NAD(P)-binding Rossmann-fold domains"/>
    <property type="match status" value="1"/>
</dbReference>
<dbReference type="Pfam" id="PF13602">
    <property type="entry name" value="ADH_zinc_N_2"/>
    <property type="match status" value="1"/>
</dbReference>
<comment type="caution">
    <text evidence="5">The sequence shown here is derived from an EMBL/GenBank/DDBJ whole genome shotgun (WGS) entry which is preliminary data.</text>
</comment>
<dbReference type="PANTHER" id="PTHR48106">
    <property type="entry name" value="QUINONE OXIDOREDUCTASE PIG3-RELATED"/>
    <property type="match status" value="1"/>
</dbReference>
<name>A0A813JKT6_POLGL</name>